<keyword evidence="4" id="KW-1185">Reference proteome</keyword>
<feature type="compositionally biased region" description="Basic residues" evidence="1">
    <location>
        <begin position="1"/>
        <end position="12"/>
    </location>
</feature>
<evidence type="ECO:0000313" key="3">
    <source>
        <dbReference type="EMBL" id="GIH97488.1"/>
    </source>
</evidence>
<feature type="transmembrane region" description="Helical" evidence="2">
    <location>
        <begin position="171"/>
        <end position="193"/>
    </location>
</feature>
<organism evidence="3 4">
    <name type="scientific">Planobispora siamensis</name>
    <dbReference type="NCBI Taxonomy" id="936338"/>
    <lineage>
        <taxon>Bacteria</taxon>
        <taxon>Bacillati</taxon>
        <taxon>Actinomycetota</taxon>
        <taxon>Actinomycetes</taxon>
        <taxon>Streptosporangiales</taxon>
        <taxon>Streptosporangiaceae</taxon>
        <taxon>Planobispora</taxon>
    </lineage>
</organism>
<feature type="transmembrane region" description="Helical" evidence="2">
    <location>
        <begin position="61"/>
        <end position="81"/>
    </location>
</feature>
<dbReference type="RefSeq" id="WP_204069486.1">
    <property type="nucleotide sequence ID" value="NZ_BOOJ01000085.1"/>
</dbReference>
<evidence type="ECO:0000313" key="4">
    <source>
        <dbReference type="Proteomes" id="UP000619788"/>
    </source>
</evidence>
<feature type="region of interest" description="Disordered" evidence="1">
    <location>
        <begin position="1"/>
        <end position="49"/>
    </location>
</feature>
<accession>A0A8J3WPQ3</accession>
<dbReference type="EMBL" id="BOOJ01000085">
    <property type="protein sequence ID" value="GIH97488.1"/>
    <property type="molecule type" value="Genomic_DNA"/>
</dbReference>
<comment type="caution">
    <text evidence="3">The sequence shown here is derived from an EMBL/GenBank/DDBJ whole genome shotgun (WGS) entry which is preliminary data.</text>
</comment>
<evidence type="ECO:0000256" key="2">
    <source>
        <dbReference type="SAM" id="Phobius"/>
    </source>
</evidence>
<name>A0A8J3WPQ3_9ACTN</name>
<proteinExistence type="predicted"/>
<gene>
    <name evidence="3" type="ORF">Psi01_81180</name>
</gene>
<protein>
    <submittedName>
        <fullName evidence="3">Uncharacterized protein</fullName>
    </submittedName>
</protein>
<feature type="transmembrane region" description="Helical" evidence="2">
    <location>
        <begin position="200"/>
        <end position="219"/>
    </location>
</feature>
<keyword evidence="2" id="KW-1133">Transmembrane helix</keyword>
<keyword evidence="2" id="KW-0812">Transmembrane</keyword>
<reference evidence="3 4" key="1">
    <citation type="submission" date="2021-01" db="EMBL/GenBank/DDBJ databases">
        <title>Whole genome shotgun sequence of Planobispora siamensis NBRC 107568.</title>
        <authorList>
            <person name="Komaki H."/>
            <person name="Tamura T."/>
        </authorList>
    </citation>
    <scope>NUCLEOTIDE SEQUENCE [LARGE SCALE GENOMIC DNA]</scope>
    <source>
        <strain evidence="3 4">NBRC 107568</strain>
    </source>
</reference>
<dbReference type="AlphaFoldDB" id="A0A8J3WPQ3"/>
<keyword evidence="2" id="KW-0472">Membrane</keyword>
<dbReference type="Proteomes" id="UP000619788">
    <property type="component" value="Unassembled WGS sequence"/>
</dbReference>
<evidence type="ECO:0000256" key="1">
    <source>
        <dbReference type="SAM" id="MobiDB-lite"/>
    </source>
</evidence>
<sequence>MAKTTRKRRTRRQRWEAARAYAGARERREAARAQAQAQKQEQEEGLDAEGSSWRGRIRANLLPAFSVLMLLGGLLGIPFLILDTTVPELQTALGMKGAPGTATVLSCETYQRNRRDTRRDCEAWFVFEDPARAPIVIQTVADVKVGETFPAAIGPRGDHVIPTGTRGVWRAIPLMSLVLLTPAIVLVSFGLIAQSRAMKIAAGVLVVIMAAAITGGFTLGQ</sequence>